<comment type="caution">
    <text evidence="2">The sequence shown here is derived from an EMBL/GenBank/DDBJ whole genome shotgun (WGS) entry which is preliminary data.</text>
</comment>
<keyword evidence="3" id="KW-1185">Reference proteome</keyword>
<evidence type="ECO:0000313" key="2">
    <source>
        <dbReference type="EMBL" id="MED6131293.1"/>
    </source>
</evidence>
<evidence type="ECO:0000256" key="1">
    <source>
        <dbReference type="SAM" id="MobiDB-lite"/>
    </source>
</evidence>
<sequence>MGNIEEQIESESEGGSESESEPDLERTISQDENIQRNQSIPMQPSQNEEVNPQGENERRSKKRNEVNVAAVQPPQHQEDNPEGRNKRRLNLRYDVNAVAGTQPHAAAAATSVIEPPNNSEINVATAINVDPAPATEDLPNQDGCSNS</sequence>
<name>A0ABU6S5B6_9FABA</name>
<dbReference type="EMBL" id="JASCZI010060434">
    <property type="protein sequence ID" value="MED6131293.1"/>
    <property type="molecule type" value="Genomic_DNA"/>
</dbReference>
<reference evidence="2 3" key="1">
    <citation type="journal article" date="2023" name="Plants (Basel)">
        <title>Bridging the Gap: Combining Genomics and Transcriptomics Approaches to Understand Stylosanthes scabra, an Orphan Legume from the Brazilian Caatinga.</title>
        <authorList>
            <person name="Ferreira-Neto J.R.C."/>
            <person name="da Silva M.D."/>
            <person name="Binneck E."/>
            <person name="de Melo N.F."/>
            <person name="da Silva R.H."/>
            <person name="de Melo A.L.T.M."/>
            <person name="Pandolfi V."/>
            <person name="Bustamante F.O."/>
            <person name="Brasileiro-Vidal A.C."/>
            <person name="Benko-Iseppon A.M."/>
        </authorList>
    </citation>
    <scope>NUCLEOTIDE SEQUENCE [LARGE SCALE GENOMIC DNA]</scope>
    <source>
        <tissue evidence="2">Leaves</tissue>
    </source>
</reference>
<feature type="region of interest" description="Disordered" evidence="1">
    <location>
        <begin position="1"/>
        <end position="88"/>
    </location>
</feature>
<protein>
    <submittedName>
        <fullName evidence="2">Uncharacterized protein</fullName>
    </submittedName>
</protein>
<dbReference type="Proteomes" id="UP001341840">
    <property type="component" value="Unassembled WGS sequence"/>
</dbReference>
<proteinExistence type="predicted"/>
<organism evidence="2 3">
    <name type="scientific">Stylosanthes scabra</name>
    <dbReference type="NCBI Taxonomy" id="79078"/>
    <lineage>
        <taxon>Eukaryota</taxon>
        <taxon>Viridiplantae</taxon>
        <taxon>Streptophyta</taxon>
        <taxon>Embryophyta</taxon>
        <taxon>Tracheophyta</taxon>
        <taxon>Spermatophyta</taxon>
        <taxon>Magnoliopsida</taxon>
        <taxon>eudicotyledons</taxon>
        <taxon>Gunneridae</taxon>
        <taxon>Pentapetalae</taxon>
        <taxon>rosids</taxon>
        <taxon>fabids</taxon>
        <taxon>Fabales</taxon>
        <taxon>Fabaceae</taxon>
        <taxon>Papilionoideae</taxon>
        <taxon>50 kb inversion clade</taxon>
        <taxon>dalbergioids sensu lato</taxon>
        <taxon>Dalbergieae</taxon>
        <taxon>Pterocarpus clade</taxon>
        <taxon>Stylosanthes</taxon>
    </lineage>
</organism>
<accession>A0ABU6S5B6</accession>
<feature type="compositionally biased region" description="Polar residues" evidence="1">
    <location>
        <begin position="30"/>
        <end position="54"/>
    </location>
</feature>
<evidence type="ECO:0000313" key="3">
    <source>
        <dbReference type="Proteomes" id="UP001341840"/>
    </source>
</evidence>
<gene>
    <name evidence="2" type="ORF">PIB30_008628</name>
</gene>
<feature type="compositionally biased region" description="Acidic residues" evidence="1">
    <location>
        <begin position="1"/>
        <end position="22"/>
    </location>
</feature>